<organism evidence="5 6">
    <name type="scientific">Skeletonema marinoi</name>
    <dbReference type="NCBI Taxonomy" id="267567"/>
    <lineage>
        <taxon>Eukaryota</taxon>
        <taxon>Sar</taxon>
        <taxon>Stramenopiles</taxon>
        <taxon>Ochrophyta</taxon>
        <taxon>Bacillariophyta</taxon>
        <taxon>Coscinodiscophyceae</taxon>
        <taxon>Thalassiosirophycidae</taxon>
        <taxon>Thalassiosirales</taxon>
        <taxon>Skeletonemataceae</taxon>
        <taxon>Skeletonema</taxon>
        <taxon>Skeletonema marinoi-dohrnii complex</taxon>
    </lineage>
</organism>
<comment type="similarity">
    <text evidence="1">Belongs to the MINDY deubiquitinase family. FAM188 subfamily.</text>
</comment>
<dbReference type="SMART" id="SM01174">
    <property type="entry name" value="DUF4205"/>
    <property type="match status" value="1"/>
</dbReference>
<dbReference type="Proteomes" id="UP001224775">
    <property type="component" value="Unassembled WGS sequence"/>
</dbReference>
<dbReference type="GO" id="GO:0004843">
    <property type="term" value="F:cysteine-type deubiquitinase activity"/>
    <property type="evidence" value="ECO:0007669"/>
    <property type="project" value="UniProtKB-EC"/>
</dbReference>
<dbReference type="GO" id="GO:1990380">
    <property type="term" value="F:K48-linked deubiquitinase activity"/>
    <property type="evidence" value="ECO:0007669"/>
    <property type="project" value="InterPro"/>
</dbReference>
<feature type="domain" description="Deubiquitinating enzyme MINDY-3/4 conserved" evidence="4">
    <location>
        <begin position="163"/>
        <end position="620"/>
    </location>
</feature>
<feature type="compositionally biased region" description="Polar residues" evidence="3">
    <location>
        <begin position="766"/>
        <end position="777"/>
    </location>
</feature>
<feature type="region of interest" description="Disordered" evidence="3">
    <location>
        <begin position="138"/>
        <end position="166"/>
    </location>
</feature>
<dbReference type="EMBL" id="JATAAI010000033">
    <property type="protein sequence ID" value="KAK1735538.1"/>
    <property type="molecule type" value="Genomic_DNA"/>
</dbReference>
<dbReference type="InterPro" id="IPR025257">
    <property type="entry name" value="MINDY-3/4_CD"/>
</dbReference>
<accession>A0AAD9D7E7</accession>
<dbReference type="PANTHER" id="PTHR12473:SF8">
    <property type="entry name" value="UBIQUITIN CARBOXYL-TERMINAL HYDROLASE MINDY-4-RELATED"/>
    <property type="match status" value="1"/>
</dbReference>
<proteinExistence type="inferred from homology"/>
<evidence type="ECO:0000256" key="1">
    <source>
        <dbReference type="ARBA" id="ARBA00011074"/>
    </source>
</evidence>
<feature type="region of interest" description="Disordered" evidence="3">
    <location>
        <begin position="754"/>
        <end position="817"/>
    </location>
</feature>
<dbReference type="GO" id="GO:0071108">
    <property type="term" value="P:protein K48-linked deubiquitination"/>
    <property type="evidence" value="ECO:0007669"/>
    <property type="project" value="InterPro"/>
</dbReference>
<feature type="region of interest" description="Disordered" evidence="3">
    <location>
        <begin position="210"/>
        <end position="245"/>
    </location>
</feature>
<dbReference type="PROSITE" id="PS50330">
    <property type="entry name" value="UIM"/>
    <property type="match status" value="1"/>
</dbReference>
<feature type="compositionally biased region" description="Basic and acidic residues" evidence="3">
    <location>
        <begin position="808"/>
        <end position="817"/>
    </location>
</feature>
<name>A0AAD9D7E7_9STRA</name>
<evidence type="ECO:0000313" key="5">
    <source>
        <dbReference type="EMBL" id="KAK1735538.1"/>
    </source>
</evidence>
<feature type="region of interest" description="Disordered" evidence="3">
    <location>
        <begin position="356"/>
        <end position="381"/>
    </location>
</feature>
<dbReference type="PANTHER" id="PTHR12473">
    <property type="entry name" value="UBIQUITIN CARBOXYL-TERMINAL HYDROLASE MINDY-4-RELATED"/>
    <property type="match status" value="1"/>
</dbReference>
<gene>
    <name evidence="5" type="ORF">QTG54_013701</name>
</gene>
<dbReference type="InterPro" id="IPR003903">
    <property type="entry name" value="UIM_dom"/>
</dbReference>
<feature type="compositionally biased region" description="Polar residues" evidence="3">
    <location>
        <begin position="786"/>
        <end position="807"/>
    </location>
</feature>
<keyword evidence="2" id="KW-0808">Transferase</keyword>
<feature type="compositionally biased region" description="Low complexity" evidence="3">
    <location>
        <begin position="154"/>
        <end position="166"/>
    </location>
</feature>
<keyword evidence="5" id="KW-0378">Hydrolase</keyword>
<dbReference type="Pfam" id="PF14377">
    <property type="entry name" value="UBM"/>
    <property type="match status" value="1"/>
</dbReference>
<evidence type="ECO:0000256" key="2">
    <source>
        <dbReference type="ARBA" id="ARBA00022679"/>
    </source>
</evidence>
<dbReference type="Gene3D" id="6.10.250.1630">
    <property type="match status" value="1"/>
</dbReference>
<keyword evidence="6" id="KW-1185">Reference proteome</keyword>
<dbReference type="AlphaFoldDB" id="A0AAD9D7E7"/>
<dbReference type="GO" id="GO:0006508">
    <property type="term" value="P:proteolysis"/>
    <property type="evidence" value="ECO:0007669"/>
    <property type="project" value="UniProtKB-KW"/>
</dbReference>
<protein>
    <submittedName>
        <fullName evidence="5">MINDY deubiquitinase</fullName>
        <ecNumber evidence="5">3.4.19.12</ecNumber>
    </submittedName>
</protein>
<dbReference type="GO" id="GO:0016740">
    <property type="term" value="F:transferase activity"/>
    <property type="evidence" value="ECO:0007669"/>
    <property type="project" value="UniProtKB-KW"/>
</dbReference>
<dbReference type="Pfam" id="PF13898">
    <property type="entry name" value="MINDY-3_4_CD"/>
    <property type="match status" value="1"/>
</dbReference>
<evidence type="ECO:0000259" key="4">
    <source>
        <dbReference type="SMART" id="SM01174"/>
    </source>
</evidence>
<comment type="caution">
    <text evidence="5">The sequence shown here is derived from an EMBL/GenBank/DDBJ whole genome shotgun (WGS) entry which is preliminary data.</text>
</comment>
<sequence length="920" mass="100339">MDNNPWANMGDEAEAAARPPSAVSFLPIVNDDEDEELQKALALSMHTSTTTAATINDISSSNQYNATMEDALPLPTTQTTSSSSKHDLVPTITTSSIEKTDNFNCTSFHKIMWDDNITTTNDKERWIYECITTSSLCSASKSNDGDVAMKSSEENGSSSNNNTSSSTDLLEAFTSLQNWGLTQRHGGPCGILAAIQAEMIRVLLWGRRRRNSQDDDDGRRRRTFDYPYSPVTTTLEPPHERTHHLPPTTSEVEEAMAMAIAMILARASIIPAASSEKRSESCTVRLVFPTDVSDDDVATTQPAAAPVAAAPVVGEEEAKVQQSPWIEEMLTSSSNSASSSSSSTPSGLSIYSIVATSSSDKHHDDDDDSDSSPDTKRPRKKEVSFIDDNLVLLQQHKPIALTPQQIKITNLANAVSDYLLGLDKTMMNDGQTDNNNSSSSSSKPLDFFRCPGGVMFFVMALVESRGIDRIKADMDDPNNTITSQFGHSSQELMNLLLTGQAVSNVFDNSMTLSEELTCRGIQYRPAIGYLSQLESLRYCEVGSYYKSPMFPVWIVASTNHFSVVFGDSKCLQESKSDQLLERCRRAFKKVEDGESGFIMKDSLGKVLEELDLVIMLGENGVQTLGAYVEVPGGGGIVLWDDFWKATSRLMTGSSLQAIMNDKDDDEVKIIGTINRQATPPPSTMSSDEELARKLAAEWGSMPDDDSIPALEPPDLEPLPLIRSAAQSKPLSLCPPGIDRDVFDSLPLEMQQEIVMDRERSTDDTDTQLATAEESGTLSVPFGPAENPSSENTALDSTFTKSHVSTISPRDDDSLFSDAKKPAAKEPVLLLTNSSTQTPQQQPDFEKHGHTFPLYHYNGLRGGCLTPFRVTRLSAEEAVGASIALSSKGGGDSGGDLQDVVRTKWPSCMFNWLGKQAPYID</sequence>
<evidence type="ECO:0000313" key="6">
    <source>
        <dbReference type="Proteomes" id="UP001224775"/>
    </source>
</evidence>
<dbReference type="EC" id="3.4.19.12" evidence="5"/>
<dbReference type="InterPro" id="IPR025527">
    <property type="entry name" value="HUWE1/Rev1_UBM"/>
</dbReference>
<dbReference type="InterPro" id="IPR039785">
    <property type="entry name" value="MINY3/4"/>
</dbReference>
<reference evidence="5" key="1">
    <citation type="submission" date="2023-06" db="EMBL/GenBank/DDBJ databases">
        <title>Survivors Of The Sea: Transcriptome response of Skeletonema marinoi to long-term dormancy.</title>
        <authorList>
            <person name="Pinder M.I.M."/>
            <person name="Kourtchenko O."/>
            <person name="Robertson E.K."/>
            <person name="Larsson T."/>
            <person name="Maumus F."/>
            <person name="Osuna-Cruz C.M."/>
            <person name="Vancaester E."/>
            <person name="Stenow R."/>
            <person name="Vandepoele K."/>
            <person name="Ploug H."/>
            <person name="Bruchert V."/>
            <person name="Godhe A."/>
            <person name="Topel M."/>
        </authorList>
    </citation>
    <scope>NUCLEOTIDE SEQUENCE</scope>
    <source>
        <strain evidence="5">R05AC</strain>
    </source>
</reference>
<evidence type="ECO:0000256" key="3">
    <source>
        <dbReference type="SAM" id="MobiDB-lite"/>
    </source>
</evidence>